<sequence>MAIITNIHHIHRFLNDSIVLEYLYSVCNEVHKNRLRIFELPLNICKKEYISKDFFSLEQNYMTKSRNECFWESHKKFIDIQLHLDGIEQMEFIDASYLEILEEYDQEKDLTIYNDSSYSDKIVMRKNDIAIFFPEDAHLGMAMYNKMPSNVLKTVIKYPIGLWK</sequence>
<evidence type="ECO:0000313" key="1">
    <source>
        <dbReference type="EMBL" id="EAK5103587.1"/>
    </source>
</evidence>
<dbReference type="SUPFAM" id="SSF51197">
    <property type="entry name" value="Clavaminate synthase-like"/>
    <property type="match status" value="1"/>
</dbReference>
<dbReference type="NCBIfam" id="TIGR00022">
    <property type="entry name" value="YhcH/YjgK/YiaL family protein"/>
    <property type="match status" value="1"/>
</dbReference>
<dbReference type="PANTHER" id="PTHR34986:SF1">
    <property type="entry name" value="PROTEIN YIAL"/>
    <property type="match status" value="1"/>
</dbReference>
<dbReference type="RefSeq" id="WP_002784863.1">
    <property type="nucleotide sequence ID" value="NZ_AP028382.1"/>
</dbReference>
<proteinExistence type="predicted"/>
<dbReference type="AlphaFoldDB" id="A0A3Z9CX14"/>
<comment type="caution">
    <text evidence="1">The sequence shown here is derived from an EMBL/GenBank/DDBJ whole genome shotgun (WGS) entry which is preliminary data.</text>
</comment>
<evidence type="ECO:0000313" key="2">
    <source>
        <dbReference type="Proteomes" id="UP000409545"/>
    </source>
</evidence>
<dbReference type="GO" id="GO:0005829">
    <property type="term" value="C:cytosol"/>
    <property type="evidence" value="ECO:0007669"/>
    <property type="project" value="TreeGrafter"/>
</dbReference>
<name>A0A3Z9CX14_CAMCO</name>
<accession>A0A3Z9CX14</accession>
<dbReference type="InterPro" id="IPR037012">
    <property type="entry name" value="NanQ/TabA/YiaL_sf"/>
</dbReference>
<organism evidence="1 2">
    <name type="scientific">Campylobacter coli</name>
    <dbReference type="NCBI Taxonomy" id="195"/>
    <lineage>
        <taxon>Bacteria</taxon>
        <taxon>Pseudomonadati</taxon>
        <taxon>Campylobacterota</taxon>
        <taxon>Epsilonproteobacteria</taxon>
        <taxon>Campylobacterales</taxon>
        <taxon>Campylobacteraceae</taxon>
        <taxon>Campylobacter</taxon>
    </lineage>
</organism>
<protein>
    <submittedName>
        <fullName evidence="1">YhcH/YjgK/YiaL family protein</fullName>
    </submittedName>
</protein>
<dbReference type="InterPro" id="IPR004375">
    <property type="entry name" value="NanQ/TabA/YiaL"/>
</dbReference>
<dbReference type="Gene3D" id="2.60.120.370">
    <property type="entry name" value="YhcH/YjgK/YiaL"/>
    <property type="match status" value="1"/>
</dbReference>
<dbReference type="EMBL" id="AACGUZ010000007">
    <property type="protein sequence ID" value="EAK5103587.1"/>
    <property type="molecule type" value="Genomic_DNA"/>
</dbReference>
<gene>
    <name evidence="1" type="ORF">B9Q54_04815</name>
</gene>
<dbReference type="Proteomes" id="UP000409545">
    <property type="component" value="Unassembled WGS sequence"/>
</dbReference>
<reference evidence="1 2" key="1">
    <citation type="submission" date="2018-05" db="EMBL/GenBank/DDBJ databases">
        <authorList>
            <consortium name="NARMS: The National Antimicrobial Resistance Monitoring System"/>
        </authorList>
    </citation>
    <scope>NUCLEOTIDE SEQUENCE [LARGE SCALE GENOMIC DNA]</scope>
    <source>
        <strain evidence="1 2">FSIS1711007</strain>
    </source>
</reference>
<dbReference type="Pfam" id="PF04074">
    <property type="entry name" value="DUF386"/>
    <property type="match status" value="1"/>
</dbReference>
<dbReference type="PANTHER" id="PTHR34986">
    <property type="entry name" value="EVOLVED BETA-GALACTOSIDASE SUBUNIT BETA"/>
    <property type="match status" value="1"/>
</dbReference>